<dbReference type="InterPro" id="IPR002698">
    <property type="entry name" value="FTHF_cligase"/>
</dbReference>
<keyword evidence="5" id="KW-0460">Magnesium</keyword>
<dbReference type="InterPro" id="IPR024185">
    <property type="entry name" value="FTHF_cligase-like_sf"/>
</dbReference>
<proteinExistence type="inferred from homology"/>
<dbReference type="GO" id="GO:0005524">
    <property type="term" value="F:ATP binding"/>
    <property type="evidence" value="ECO:0007669"/>
    <property type="project" value="UniProtKB-KW"/>
</dbReference>
<dbReference type="Pfam" id="PF01812">
    <property type="entry name" value="5-FTHF_cyc-lig"/>
    <property type="match status" value="1"/>
</dbReference>
<dbReference type="Proteomes" id="UP000278632">
    <property type="component" value="Unassembled WGS sequence"/>
</dbReference>
<keyword evidence="6" id="KW-0436">Ligase</keyword>
<evidence type="ECO:0000313" key="6">
    <source>
        <dbReference type="EMBL" id="RNL38592.1"/>
    </source>
</evidence>
<evidence type="ECO:0000256" key="2">
    <source>
        <dbReference type="ARBA" id="ARBA00022741"/>
    </source>
</evidence>
<comment type="similarity">
    <text evidence="1 5">Belongs to the 5-formyltetrahydrofolate cyclo-ligase family.</text>
</comment>
<feature type="binding site" evidence="4">
    <location>
        <begin position="174"/>
        <end position="182"/>
    </location>
    <ligand>
        <name>ATP</name>
        <dbReference type="ChEBI" id="CHEBI:30616"/>
    </ligand>
</feature>
<keyword evidence="7" id="KW-1185">Reference proteome</keyword>
<organism evidence="6 7">
    <name type="scientific">Paraeggerthella hongkongensis</name>
    <dbReference type="NCBI Taxonomy" id="230658"/>
    <lineage>
        <taxon>Bacteria</taxon>
        <taxon>Bacillati</taxon>
        <taxon>Actinomycetota</taxon>
        <taxon>Coriobacteriia</taxon>
        <taxon>Eggerthellales</taxon>
        <taxon>Eggerthellaceae</taxon>
        <taxon>Paraeggerthella</taxon>
    </lineage>
</organism>
<evidence type="ECO:0000313" key="7">
    <source>
        <dbReference type="Proteomes" id="UP000278632"/>
    </source>
</evidence>
<dbReference type="PANTHER" id="PTHR23407">
    <property type="entry name" value="ATPASE INHIBITOR/5-FORMYLTETRAHYDROFOLATE CYCLO-LIGASE"/>
    <property type="match status" value="1"/>
</dbReference>
<keyword evidence="2 4" id="KW-0547">Nucleotide-binding</keyword>
<keyword evidence="3 4" id="KW-0067">ATP-binding</keyword>
<comment type="caution">
    <text evidence="6">The sequence shown here is derived from an EMBL/GenBank/DDBJ whole genome shotgun (WGS) entry which is preliminary data.</text>
</comment>
<protein>
    <recommendedName>
        <fullName evidence="5">5-formyltetrahydrofolate cyclo-ligase</fullName>
        <ecNumber evidence="5">6.3.3.2</ecNumber>
    </recommendedName>
</protein>
<reference evidence="7" key="1">
    <citation type="submission" date="2018-05" db="EMBL/GenBank/DDBJ databases">
        <title>Genome Sequencing of selected type strains of the family Eggerthellaceae.</title>
        <authorList>
            <person name="Danylec N."/>
            <person name="Stoll D.A."/>
            <person name="Doetsch A."/>
            <person name="Huch M."/>
        </authorList>
    </citation>
    <scope>NUCLEOTIDE SEQUENCE [LARGE SCALE GENOMIC DNA]</scope>
    <source>
        <strain evidence="7">DSM 16106</strain>
    </source>
</reference>
<dbReference type="OrthoDB" id="3242798at2"/>
<dbReference type="GO" id="GO:0030272">
    <property type="term" value="F:5-formyltetrahydrofolate cyclo-ligase activity"/>
    <property type="evidence" value="ECO:0007669"/>
    <property type="project" value="UniProtKB-EC"/>
</dbReference>
<feature type="binding site" evidence="4">
    <location>
        <position position="82"/>
    </location>
    <ligand>
        <name>substrate</name>
    </ligand>
</feature>
<dbReference type="RefSeq" id="WP_123193051.1">
    <property type="nucleotide sequence ID" value="NZ_QICD01000037.1"/>
</dbReference>
<dbReference type="InterPro" id="IPR037171">
    <property type="entry name" value="NagB/RpiA_transferase-like"/>
</dbReference>
<dbReference type="SUPFAM" id="SSF100950">
    <property type="entry name" value="NagB/RpiA/CoA transferase-like"/>
    <property type="match status" value="1"/>
</dbReference>
<dbReference type="Gene3D" id="3.40.50.10420">
    <property type="entry name" value="NagB/RpiA/CoA transferase-like"/>
    <property type="match status" value="1"/>
</dbReference>
<dbReference type="EC" id="6.3.3.2" evidence="5"/>
<dbReference type="AlphaFoldDB" id="A0A3N0AUL4"/>
<evidence type="ECO:0000256" key="4">
    <source>
        <dbReference type="PIRSR" id="PIRSR006806-1"/>
    </source>
</evidence>
<dbReference type="GO" id="GO:0046872">
    <property type="term" value="F:metal ion binding"/>
    <property type="evidence" value="ECO:0007669"/>
    <property type="project" value="UniProtKB-KW"/>
</dbReference>
<dbReference type="GO" id="GO:0035999">
    <property type="term" value="P:tetrahydrofolate interconversion"/>
    <property type="evidence" value="ECO:0007669"/>
    <property type="project" value="TreeGrafter"/>
</dbReference>
<evidence type="ECO:0000256" key="3">
    <source>
        <dbReference type="ARBA" id="ARBA00022840"/>
    </source>
</evidence>
<name>A0A3N0AUL4_9ACTN</name>
<evidence type="ECO:0000256" key="1">
    <source>
        <dbReference type="ARBA" id="ARBA00010638"/>
    </source>
</evidence>
<comment type="cofactor">
    <cofactor evidence="5">
        <name>Mg(2+)</name>
        <dbReference type="ChEBI" id="CHEBI:18420"/>
    </cofactor>
</comment>
<comment type="catalytic activity">
    <reaction evidence="5">
        <text>(6S)-5-formyl-5,6,7,8-tetrahydrofolate + ATP = (6R)-5,10-methenyltetrahydrofolate + ADP + phosphate</text>
        <dbReference type="Rhea" id="RHEA:10488"/>
        <dbReference type="ChEBI" id="CHEBI:30616"/>
        <dbReference type="ChEBI" id="CHEBI:43474"/>
        <dbReference type="ChEBI" id="CHEBI:57455"/>
        <dbReference type="ChEBI" id="CHEBI:57457"/>
        <dbReference type="ChEBI" id="CHEBI:456216"/>
        <dbReference type="EC" id="6.3.3.2"/>
    </reaction>
</comment>
<dbReference type="EMBL" id="QICD01000037">
    <property type="protein sequence ID" value="RNL38592.1"/>
    <property type="molecule type" value="Genomic_DNA"/>
</dbReference>
<keyword evidence="5" id="KW-0479">Metal-binding</keyword>
<dbReference type="PIRSF" id="PIRSF006806">
    <property type="entry name" value="FTHF_cligase"/>
    <property type="match status" value="1"/>
</dbReference>
<dbReference type="PANTHER" id="PTHR23407:SF1">
    <property type="entry name" value="5-FORMYLTETRAHYDROFOLATE CYCLO-LIGASE"/>
    <property type="match status" value="1"/>
</dbReference>
<sequence length="223" mass="24693">MDEKKRVREEALCRRDALSAQVRARKSLEICLRLERLISEYLSIDTASEEAITHANAKHASGSSDACFNKPCIAVFSAMRSEVDLSAFVQAAHARAWNVCFPCMLRETADEPARMALYRVPREQFDRARTTFLDHPLRCLAPAALERSGFEAVEPNKLDVVAVPLVAFDGQGNRLGYGGGNYDRLLPNLRADALVVGVAFSEQRVEVVPCEPHDQPLPLIISA</sequence>
<evidence type="ECO:0000256" key="5">
    <source>
        <dbReference type="RuleBase" id="RU361279"/>
    </source>
</evidence>
<accession>A0A3N0AUL4</accession>
<gene>
    <name evidence="6" type="ORF">DMP08_11655</name>
</gene>
<dbReference type="GO" id="GO:0009396">
    <property type="term" value="P:folic acid-containing compound biosynthetic process"/>
    <property type="evidence" value="ECO:0007669"/>
    <property type="project" value="TreeGrafter"/>
</dbReference>
<dbReference type="NCBIfam" id="TIGR02727">
    <property type="entry name" value="MTHFS_bact"/>
    <property type="match status" value="1"/>
</dbReference>